<dbReference type="Gene3D" id="3.40.50.720">
    <property type="entry name" value="NAD(P)-binding Rossmann-like Domain"/>
    <property type="match status" value="1"/>
</dbReference>
<accession>A0ABY4NXJ5</accession>
<dbReference type="InterPro" id="IPR000683">
    <property type="entry name" value="Gfo/Idh/MocA-like_OxRdtase_N"/>
</dbReference>
<evidence type="ECO:0000256" key="3">
    <source>
        <dbReference type="SAM" id="MobiDB-lite"/>
    </source>
</evidence>
<dbReference type="Proteomes" id="UP000830158">
    <property type="component" value="Chromosome"/>
</dbReference>
<organism evidence="5 6">
    <name type="scientific">Amycolatopsis thermalba</name>
    <dbReference type="NCBI Taxonomy" id="944492"/>
    <lineage>
        <taxon>Bacteria</taxon>
        <taxon>Bacillati</taxon>
        <taxon>Actinomycetota</taxon>
        <taxon>Actinomycetes</taxon>
        <taxon>Pseudonocardiales</taxon>
        <taxon>Pseudonocardiaceae</taxon>
        <taxon>Amycolatopsis</taxon>
    </lineage>
</organism>
<dbReference type="InterPro" id="IPR036291">
    <property type="entry name" value="NAD(P)-bd_dom_sf"/>
</dbReference>
<feature type="region of interest" description="Disordered" evidence="3">
    <location>
        <begin position="328"/>
        <end position="359"/>
    </location>
</feature>
<keyword evidence="2" id="KW-0560">Oxidoreductase</keyword>
<evidence type="ECO:0000313" key="5">
    <source>
        <dbReference type="EMBL" id="UQS24751.1"/>
    </source>
</evidence>
<feature type="domain" description="Gfo/Idh/MocA-like oxidoreductase N-terminal" evidence="4">
    <location>
        <begin position="6"/>
        <end position="123"/>
    </location>
</feature>
<dbReference type="PANTHER" id="PTHR43708:SF5">
    <property type="entry name" value="CONSERVED EXPRESSED OXIDOREDUCTASE (EUROFUNG)-RELATED"/>
    <property type="match status" value="1"/>
</dbReference>
<feature type="compositionally biased region" description="Basic and acidic residues" evidence="3">
    <location>
        <begin position="337"/>
        <end position="346"/>
    </location>
</feature>
<dbReference type="PANTHER" id="PTHR43708">
    <property type="entry name" value="CONSERVED EXPRESSED OXIDOREDUCTASE (EUROFUNG)"/>
    <property type="match status" value="1"/>
</dbReference>
<evidence type="ECO:0000259" key="4">
    <source>
        <dbReference type="Pfam" id="PF01408"/>
    </source>
</evidence>
<evidence type="ECO:0000256" key="1">
    <source>
        <dbReference type="ARBA" id="ARBA00010928"/>
    </source>
</evidence>
<comment type="similarity">
    <text evidence="1">Belongs to the Gfo/Idh/MocA family.</text>
</comment>
<evidence type="ECO:0000313" key="6">
    <source>
        <dbReference type="Proteomes" id="UP000830158"/>
    </source>
</evidence>
<protein>
    <submittedName>
        <fullName evidence="5">Gfo/Idh/MocA family oxidoreductase</fullName>
    </submittedName>
</protein>
<sequence>MALHTFVVGFGRAGGGLHLPVVRKLRADARAAEVLGTAPIVVFDPATPPRHTDDVLAVPSIAAAGELLDPRRTVVHVCVPPRERPAVVRRLARAGFTKVVLEKPLACHRAHADDIAGTVLRHGMDAVVVAHWHSARLTARLARLIRSGDHGPLRAITLRQHKPRLERSLRAGAGDTAFDVEVPHGLGLALSLAGPASLTGASCTAARCDGRRLPWLGSAELVLRHDSGVRTHLASDLTAPIRQRSITLRFDDATVTGHYPVSAEDSHARLTVRGRAGRSQEVFRDDALTAFLGAAYRYFAGLGAPPKGADLGRHAEIVRILTEAKERCGVPGPPPDPRIEMPRTETHCATSAAGHDTAV</sequence>
<dbReference type="InterPro" id="IPR051317">
    <property type="entry name" value="Gfo/Idh/MocA_oxidoreduct"/>
</dbReference>
<dbReference type="EMBL" id="CP091196">
    <property type="protein sequence ID" value="UQS24751.1"/>
    <property type="molecule type" value="Genomic_DNA"/>
</dbReference>
<evidence type="ECO:0000256" key="2">
    <source>
        <dbReference type="ARBA" id="ARBA00023002"/>
    </source>
</evidence>
<keyword evidence="6" id="KW-1185">Reference proteome</keyword>
<proteinExistence type="inferred from homology"/>
<dbReference type="Pfam" id="PF01408">
    <property type="entry name" value="GFO_IDH_MocA"/>
    <property type="match status" value="1"/>
</dbReference>
<dbReference type="SUPFAM" id="SSF51735">
    <property type="entry name" value="NAD(P)-binding Rossmann-fold domains"/>
    <property type="match status" value="1"/>
</dbReference>
<reference evidence="5" key="1">
    <citation type="submission" date="2022-01" db="EMBL/GenBank/DDBJ databases">
        <title>PSI-footprinting approach for the identification of protein synthesis inhibitor producers.</title>
        <authorList>
            <person name="Handel F."/>
            <person name="Kulik A."/>
            <person name="Wex K.W."/>
            <person name="Berscheid A."/>
            <person name="Saur J.S."/>
            <person name="Winkler A."/>
            <person name="Wibberg D."/>
            <person name="Kalinowski J."/>
            <person name="Broetz-Oesterhelt H."/>
            <person name="Mast Y."/>
        </authorList>
    </citation>
    <scope>NUCLEOTIDE SEQUENCE</scope>
    <source>
        <strain evidence="5">KNN 49.3e</strain>
    </source>
</reference>
<gene>
    <name evidence="5" type="ORF">L1857_18955</name>
</gene>
<dbReference type="Gene3D" id="3.30.360.10">
    <property type="entry name" value="Dihydrodipicolinate Reductase, domain 2"/>
    <property type="match status" value="1"/>
</dbReference>
<name>A0ABY4NXJ5_9PSEU</name>
<dbReference type="RefSeq" id="WP_162831135.1">
    <property type="nucleotide sequence ID" value="NZ_CP091196.1"/>
</dbReference>